<dbReference type="InterPro" id="IPR017748">
    <property type="entry name" value="TagF"/>
</dbReference>
<dbReference type="RefSeq" id="WP_084906140.1">
    <property type="nucleotide sequence ID" value="NZ_CP020737.1"/>
</dbReference>
<dbReference type="AlphaFoldDB" id="A0A2A4FFI1"/>
<name>A0A2A4FFI1_9BURK</name>
<sequence length="270" mass="29827">MTRGLPALWGRLPAFGEQVRHRTTVVQVLQWQHWLARHPELVARLSGERATHALPWSFVLAPACSPFDDGCHVVGVIAASCDRAGRRHPCIVCCTVSRRWLQRRLREPRGVLFRMARLLAMHVPPRARHADADTSAASLHAQLDEMWDAAHAFAWPRPSGRGRKAAVLPTTGDSRLAERGDDPARMLTGVPDAPWMEWPQCAARGDGGWFWQQDDRGGYVDHLWIAGVPADGEPACEAGAGLAADERESDMGGCRTVDVEQGQIHEHTGR</sequence>
<proteinExistence type="predicted"/>
<protein>
    <submittedName>
        <fullName evidence="1">Type VI secretion-associated protein</fullName>
    </submittedName>
</protein>
<dbReference type="Pfam" id="PF09867">
    <property type="entry name" value="TagF_N"/>
    <property type="match status" value="1"/>
</dbReference>
<dbReference type="Proteomes" id="UP000217994">
    <property type="component" value="Unassembled WGS sequence"/>
</dbReference>
<evidence type="ECO:0000313" key="2">
    <source>
        <dbReference type="Proteomes" id="UP000217994"/>
    </source>
</evidence>
<dbReference type="GeneID" id="69002195"/>
<organism evidence="1 2">
    <name type="scientific">Burkholderia ubonensis subsp. mesacidophila</name>
    <dbReference type="NCBI Taxonomy" id="265293"/>
    <lineage>
        <taxon>Bacteria</taxon>
        <taxon>Pseudomonadati</taxon>
        <taxon>Pseudomonadota</taxon>
        <taxon>Betaproteobacteria</taxon>
        <taxon>Burkholderiales</taxon>
        <taxon>Burkholderiaceae</taxon>
        <taxon>Burkholderia</taxon>
        <taxon>Burkholderia cepacia complex</taxon>
    </lineage>
</organism>
<comment type="caution">
    <text evidence="1">The sequence shown here is derived from an EMBL/GenBank/DDBJ whole genome shotgun (WGS) entry which is preliminary data.</text>
</comment>
<accession>A0A2A4FFI1</accession>
<gene>
    <name evidence="1" type="ORF">BZL54_16805</name>
</gene>
<dbReference type="EMBL" id="MTZU01000051">
    <property type="protein sequence ID" value="PCE31196.1"/>
    <property type="molecule type" value="Genomic_DNA"/>
</dbReference>
<dbReference type="Gene3D" id="3.40.1730.10">
    <property type="entry name" value="pa0076 domain"/>
    <property type="match status" value="1"/>
</dbReference>
<evidence type="ECO:0000313" key="1">
    <source>
        <dbReference type="EMBL" id="PCE31196.1"/>
    </source>
</evidence>
<dbReference type="InterPro" id="IPR038225">
    <property type="entry name" value="TagF_sf"/>
</dbReference>
<dbReference type="NCBIfam" id="TIGR03373">
    <property type="entry name" value="VI_minor_4"/>
    <property type="match status" value="1"/>
</dbReference>
<reference evidence="1 2" key="1">
    <citation type="submission" date="2017-01" db="EMBL/GenBank/DDBJ databases">
        <title>Whole-Genome Shotgun Sequencing of Two beta-Proteobacterial Species in Search of the Bulgecin Biosynthetic Cluster.</title>
        <authorList>
            <person name="Horsman M.E."/>
            <person name="Marous D.R."/>
            <person name="Li R."/>
            <person name="Oliver R.A."/>
            <person name="Byun B."/>
            <person name="Emrich S.J."/>
            <person name="Boggess B."/>
            <person name="Townsend C.A."/>
            <person name="Mobashery S."/>
        </authorList>
    </citation>
    <scope>NUCLEOTIDE SEQUENCE [LARGE SCALE GENOMIC DNA]</scope>
    <source>
        <strain evidence="1 2">ATCC 31433</strain>
    </source>
</reference>